<keyword evidence="3" id="KW-1185">Reference proteome</keyword>
<reference evidence="2 3" key="1">
    <citation type="journal article" date="2022" name="IScience">
        <title>An ultrasensitive nanofiber-based assay for enzymatic hydrolysis and deep-sea microbial degradation of cellulose.</title>
        <authorList>
            <person name="Tsudome M."/>
            <person name="Tachioka M."/>
            <person name="Miyazaki M."/>
            <person name="Uchimura K."/>
            <person name="Tsuda M."/>
            <person name="Takaki Y."/>
            <person name="Deguchi S."/>
        </authorList>
    </citation>
    <scope>NUCLEOTIDE SEQUENCE [LARGE SCALE GENOMIC DNA]</scope>
    <source>
        <strain evidence="2 3">GE09</strain>
    </source>
</reference>
<evidence type="ECO:0008006" key="4">
    <source>
        <dbReference type="Google" id="ProtNLM"/>
    </source>
</evidence>
<dbReference type="InterPro" id="IPR014867">
    <property type="entry name" value="Spore_coat_CotH_CotH2/3/7"/>
</dbReference>
<feature type="chain" id="PRO_5042838180" description="CotH protein" evidence="1">
    <location>
        <begin position="20"/>
        <end position="492"/>
    </location>
</feature>
<feature type="signal peptide" evidence="1">
    <location>
        <begin position="1"/>
        <end position="19"/>
    </location>
</feature>
<accession>A0AAN1WIG4</accession>
<dbReference type="KEGG" id="marq:MARGE09_P2404"/>
<evidence type="ECO:0000256" key="1">
    <source>
        <dbReference type="SAM" id="SignalP"/>
    </source>
</evidence>
<sequence>MNKLTAVIIFSAMGLNLLACGSGTKNNSTSVTSSQASSSVEQFSSAKQSSSGEQSSSASSITLASWIPTGTTTTLPQLIINTTDSLPVVTKDTYLTASYELSDIDELPITGELKIRGRGNSTWDFDKKPYRLRLEKSTSLLGMAANKHWVFLANMADKTLIRNDVAFTFSRALGSEFTVADRHIELILNGHYEGVYQLVEHIRLAKNRINLPELDAEEEDPQRITGSYLLEVDFRMATDLCNFPEASNIFPTCVDGVNTDREETYCFDSLHDMPPICAKDPDELLDEAREPQRSYLQQYLSDTEGALFGPSFTDPGLGYAAYIDVASAVDYYIINEYFKNVDGGVASFFMYKKRDGKLHFGPIWDFDFGMGNVSYSTVHLTAGWHLRNTPWFARLFEDPAFQEKVKTRWGELKTQGTFEQLFYYISARAKWLDIAQADNFDRWATVQDQPIFEWRSWFNATLELPGSYAGEVEKLINWQRSRYLWMDSEFTQ</sequence>
<dbReference type="EMBL" id="AP023086">
    <property type="protein sequence ID" value="BCD98203.1"/>
    <property type="molecule type" value="Genomic_DNA"/>
</dbReference>
<evidence type="ECO:0000313" key="2">
    <source>
        <dbReference type="EMBL" id="BCD98203.1"/>
    </source>
</evidence>
<dbReference type="AlphaFoldDB" id="A0AAN1WIG4"/>
<dbReference type="Pfam" id="PF08757">
    <property type="entry name" value="CotH"/>
    <property type="match status" value="1"/>
</dbReference>
<protein>
    <recommendedName>
        <fullName evidence="4">CotH protein</fullName>
    </recommendedName>
</protein>
<proteinExistence type="predicted"/>
<gene>
    <name evidence="2" type="ORF">MARGE09_P2404</name>
</gene>
<dbReference type="RefSeq" id="WP_236982399.1">
    <property type="nucleotide sequence ID" value="NZ_AP023086.1"/>
</dbReference>
<keyword evidence="1" id="KW-0732">Signal</keyword>
<evidence type="ECO:0000313" key="3">
    <source>
        <dbReference type="Proteomes" id="UP001320119"/>
    </source>
</evidence>
<organism evidence="2 3">
    <name type="scientific">Marinagarivorans cellulosilyticus</name>
    <dbReference type="NCBI Taxonomy" id="2721545"/>
    <lineage>
        <taxon>Bacteria</taxon>
        <taxon>Pseudomonadati</taxon>
        <taxon>Pseudomonadota</taxon>
        <taxon>Gammaproteobacteria</taxon>
        <taxon>Cellvibrionales</taxon>
        <taxon>Cellvibrionaceae</taxon>
        <taxon>Marinagarivorans</taxon>
    </lineage>
</organism>
<dbReference type="Proteomes" id="UP001320119">
    <property type="component" value="Chromosome"/>
</dbReference>
<name>A0AAN1WIG4_9GAMM</name>